<evidence type="ECO:0000256" key="4">
    <source>
        <dbReference type="ARBA" id="ARBA00022490"/>
    </source>
</evidence>
<sequence>MNLEKLRSKLGKENLSAVFGEITKISATSIEIRGLKTGVGDIIKLVSNENENLNTLAMVVEIKEQFSYLSPFSFIEGFKIGDRAFISDAGMQIGVSDELLGRVVDPFMRPKDGKGAIEATKYMPIMRAPIDAMKRGLIEEVFPVGVKTIDALLTCGVGQKLGIFAGSGVGKSTLMGMIVKNSKAPIKVVALIGERGREIPEFIQKNLGGKLDDTVIIVATSDDSALMRKYGAFCAMSVAEYFKEQGKDVLFIMDSVTRFAMAQREIGLALGEPPTTKGYPPSVLSLLPQLMERTGKEEGKGTITAFFTVLVDGDDMSDPIADQSRSILDGHIVLSRKLTDFGIYPPINIQNSASRVMGDIISPEHKLWARKFKRLNSLLKENEVLFRIGAYQKGSDKELDEAIAKKEFMQKFLGQNPEESFEFEETIRLLSQIDANVAPSAVQQNINMGSSNATLPNPNLK</sequence>
<name>A0A5T1AWX7_CAMCO</name>
<gene>
    <name evidence="11" type="primary">fliI</name>
    <name evidence="11" type="ORF">FBI24_07930</name>
</gene>
<comment type="function">
    <text evidence="1">Probable catalytic subunit of a protein translocase for flagellum-specific export, or a proton translocase involved in local circuits at the flagellum.</text>
</comment>
<comment type="catalytic activity">
    <reaction evidence="9">
        <text>ATP + H2O + cellular proteinSide 1 = ADP + phosphate + cellular proteinSide 2.</text>
        <dbReference type="EC" id="7.4.2.8"/>
    </reaction>
</comment>
<dbReference type="RefSeq" id="WP_072232192.1">
    <property type="nucleotide sequence ID" value="NZ_CP047212.1"/>
</dbReference>
<dbReference type="SMART" id="SM00382">
    <property type="entry name" value="AAA"/>
    <property type="match status" value="1"/>
</dbReference>
<dbReference type="PROSITE" id="PS00152">
    <property type="entry name" value="ATPASE_ALPHA_BETA"/>
    <property type="match status" value="1"/>
</dbReference>
<accession>A0A5T1AWX7</accession>
<dbReference type="EMBL" id="AACIKK010000020">
    <property type="protein sequence ID" value="EAK6987399.1"/>
    <property type="molecule type" value="Genomic_DNA"/>
</dbReference>
<evidence type="ECO:0000259" key="10">
    <source>
        <dbReference type="SMART" id="SM00382"/>
    </source>
</evidence>
<dbReference type="Gene3D" id="3.40.50.12240">
    <property type="match status" value="1"/>
</dbReference>
<evidence type="ECO:0000256" key="7">
    <source>
        <dbReference type="ARBA" id="ARBA00022927"/>
    </source>
</evidence>
<dbReference type="AlphaFoldDB" id="A0A5T1AWX7"/>
<evidence type="ECO:0000256" key="8">
    <source>
        <dbReference type="ARBA" id="ARBA00022967"/>
    </source>
</evidence>
<keyword evidence="6" id="KW-0067">ATP-binding</keyword>
<organism evidence="11">
    <name type="scientific">Campylobacter coli</name>
    <dbReference type="NCBI Taxonomy" id="195"/>
    <lineage>
        <taxon>Bacteria</taxon>
        <taxon>Pseudomonadati</taxon>
        <taxon>Campylobacterota</taxon>
        <taxon>Epsilonproteobacteria</taxon>
        <taxon>Campylobacterales</taxon>
        <taxon>Campylobacteraceae</taxon>
        <taxon>Campylobacter</taxon>
    </lineage>
</organism>
<dbReference type="NCBIfam" id="TIGR01026">
    <property type="entry name" value="fliI_yscN"/>
    <property type="match status" value="1"/>
</dbReference>
<proteinExistence type="predicted"/>
<dbReference type="GO" id="GO:0030257">
    <property type="term" value="C:type III protein secretion system complex"/>
    <property type="evidence" value="ECO:0007669"/>
    <property type="project" value="InterPro"/>
</dbReference>
<evidence type="ECO:0000256" key="5">
    <source>
        <dbReference type="ARBA" id="ARBA00022741"/>
    </source>
</evidence>
<reference evidence="11" key="1">
    <citation type="submission" date="2019-04" db="EMBL/GenBank/DDBJ databases">
        <authorList>
            <consortium name="NARMS: The National Antimicrobial Resistance Monitoring System"/>
        </authorList>
    </citation>
    <scope>NUCLEOTIDE SEQUENCE</scope>
    <source>
        <strain evidence="11">FSIS11920201</strain>
    </source>
</reference>
<keyword evidence="3" id="KW-0813">Transport</keyword>
<evidence type="ECO:0000256" key="9">
    <source>
        <dbReference type="ARBA" id="ARBA00034006"/>
    </source>
</evidence>
<dbReference type="GO" id="GO:0030254">
    <property type="term" value="P:protein secretion by the type III secretion system"/>
    <property type="evidence" value="ECO:0007669"/>
    <property type="project" value="InterPro"/>
</dbReference>
<dbReference type="FunFam" id="3.40.50.12240:FF:000002">
    <property type="entry name" value="Flagellum-specific ATP synthase FliI"/>
    <property type="match status" value="1"/>
</dbReference>
<dbReference type="Pfam" id="PF00006">
    <property type="entry name" value="ATP-synt_ab"/>
    <property type="match status" value="1"/>
</dbReference>
<keyword evidence="4" id="KW-0963">Cytoplasm</keyword>
<evidence type="ECO:0000256" key="1">
    <source>
        <dbReference type="ARBA" id="ARBA00003290"/>
    </source>
</evidence>
<comment type="caution">
    <text evidence="11">The sequence shown here is derived from an EMBL/GenBank/DDBJ whole genome shotgun (WGS) entry which is preliminary data.</text>
</comment>
<dbReference type="GO" id="GO:0005524">
    <property type="term" value="F:ATP binding"/>
    <property type="evidence" value="ECO:0007669"/>
    <property type="project" value="UniProtKB-KW"/>
</dbReference>
<evidence type="ECO:0000256" key="2">
    <source>
        <dbReference type="ARBA" id="ARBA00004496"/>
    </source>
</evidence>
<protein>
    <submittedName>
        <fullName evidence="11">Flagellar protein export ATPase FliI</fullName>
    </submittedName>
</protein>
<dbReference type="InterPro" id="IPR027417">
    <property type="entry name" value="P-loop_NTPase"/>
</dbReference>
<evidence type="ECO:0000256" key="3">
    <source>
        <dbReference type="ARBA" id="ARBA00022448"/>
    </source>
</evidence>
<keyword evidence="5" id="KW-0547">Nucleotide-binding</keyword>
<feature type="domain" description="AAA+ ATPase" evidence="10">
    <location>
        <begin position="157"/>
        <end position="338"/>
    </location>
</feature>
<dbReference type="InterPro" id="IPR050053">
    <property type="entry name" value="ATPase_alpha/beta_chains"/>
</dbReference>
<dbReference type="SUPFAM" id="SSF52540">
    <property type="entry name" value="P-loop containing nucleoside triphosphate hydrolases"/>
    <property type="match status" value="1"/>
</dbReference>
<dbReference type="InterPro" id="IPR040627">
    <property type="entry name" value="T3SS_ATPase_C"/>
</dbReference>
<keyword evidence="11" id="KW-0282">Flagellum</keyword>
<dbReference type="InterPro" id="IPR000194">
    <property type="entry name" value="ATPase_F1/V1/A1_a/bsu_nucl-bd"/>
</dbReference>
<dbReference type="CDD" id="cd01136">
    <property type="entry name" value="ATPase_flagellum-secretory_path_III"/>
    <property type="match status" value="1"/>
</dbReference>
<dbReference type="PANTHER" id="PTHR15184">
    <property type="entry name" value="ATP SYNTHASE"/>
    <property type="match status" value="1"/>
</dbReference>
<dbReference type="CDD" id="cd18114">
    <property type="entry name" value="ATP-synt_flagellum-secretory_path_III_C"/>
    <property type="match status" value="1"/>
</dbReference>
<evidence type="ECO:0000313" key="11">
    <source>
        <dbReference type="EMBL" id="EAK6987399.1"/>
    </source>
</evidence>
<keyword evidence="11" id="KW-0966">Cell projection</keyword>
<keyword evidence="8" id="KW-1278">Translocase</keyword>
<dbReference type="PANTHER" id="PTHR15184:SF9">
    <property type="entry name" value="SPI-1 TYPE 3 SECRETION SYSTEM ATPASE"/>
    <property type="match status" value="1"/>
</dbReference>
<dbReference type="InterPro" id="IPR005714">
    <property type="entry name" value="ATPase_T3SS_FliI/YscN"/>
</dbReference>
<keyword evidence="7" id="KW-0653">Protein transport</keyword>
<dbReference type="GO" id="GO:0046933">
    <property type="term" value="F:proton-transporting ATP synthase activity, rotational mechanism"/>
    <property type="evidence" value="ECO:0007669"/>
    <property type="project" value="TreeGrafter"/>
</dbReference>
<dbReference type="GO" id="GO:0005737">
    <property type="term" value="C:cytoplasm"/>
    <property type="evidence" value="ECO:0007669"/>
    <property type="project" value="UniProtKB-SubCell"/>
</dbReference>
<dbReference type="Pfam" id="PF18269">
    <property type="entry name" value="T3SS_ATPase_C"/>
    <property type="match status" value="1"/>
</dbReference>
<evidence type="ECO:0000256" key="6">
    <source>
        <dbReference type="ARBA" id="ARBA00022840"/>
    </source>
</evidence>
<comment type="subcellular location">
    <subcellularLocation>
        <location evidence="2">Cytoplasm</location>
    </subcellularLocation>
</comment>
<keyword evidence="11" id="KW-0969">Cilium</keyword>
<dbReference type="NCBIfam" id="NF006290">
    <property type="entry name" value="PRK08472.1"/>
    <property type="match status" value="1"/>
</dbReference>
<dbReference type="GO" id="GO:0016887">
    <property type="term" value="F:ATP hydrolysis activity"/>
    <property type="evidence" value="ECO:0007669"/>
    <property type="project" value="InterPro"/>
</dbReference>
<dbReference type="GO" id="GO:0008564">
    <property type="term" value="F:protein-exporting ATPase activity"/>
    <property type="evidence" value="ECO:0007669"/>
    <property type="project" value="UniProtKB-EC"/>
</dbReference>
<dbReference type="InterPro" id="IPR003593">
    <property type="entry name" value="AAA+_ATPase"/>
</dbReference>
<dbReference type="InterPro" id="IPR020003">
    <property type="entry name" value="ATPase_a/bsu_AS"/>
</dbReference>